<feature type="domain" description="ABC3 transporter permease C-terminal" evidence="7">
    <location>
        <begin position="550"/>
        <end position="655"/>
    </location>
</feature>
<comment type="similarity">
    <text evidence="6">Belongs to the ABC-4 integral membrane protein family.</text>
</comment>
<dbReference type="EMBL" id="JAVDSB010000001">
    <property type="protein sequence ID" value="MDR6550157.1"/>
    <property type="molecule type" value="Genomic_DNA"/>
</dbReference>
<evidence type="ECO:0000256" key="1">
    <source>
        <dbReference type="ARBA" id="ARBA00004651"/>
    </source>
</evidence>
<feature type="transmembrane region" description="Helical" evidence="6">
    <location>
        <begin position="17"/>
        <end position="37"/>
    </location>
</feature>
<dbReference type="InterPro" id="IPR027022">
    <property type="entry name" value="ABC_permease_BceB-typ"/>
</dbReference>
<evidence type="ECO:0000313" key="8">
    <source>
        <dbReference type="EMBL" id="MDR6550157.1"/>
    </source>
</evidence>
<accession>A0ABU1NT28</accession>
<keyword evidence="6" id="KW-0813">Transport</keyword>
<sequence length="664" mass="75208">MYFKLARNSVKRSFKDYLIYFLTLSFAVCIFYSFNSLEAQQAVLDMNQSSLDYLKRIAGIISIISVGVSFILGGLILYANNFLIKKRKKELGIYMTLGMKRRKISYILVVETFLIGCLSLGIGLILGIVVSQGSSKLIAELFNVDQSSYRFVISYAAMLKTCLYFGMIFISVILFNHIIVSKVKLIDLLNAAKKNEVLKIKHVSVSIVIFLVAAGVLAYAYQTVIHVGFDPTQSPFIFSLILGVIGTLLLFFGLGGFILYVLQKNRSFYLNKLNIFVLRQIHNKINTNFISVTMISLMLFITMLSLFVVLNYKANLDQSAKGLAPFAASASTGYIEKYAEIPNIQAAMAQLNVHFDNNEKYVFFNMYFLDAKLKTLTGSYLDEARNKDDIMLNRDITVVKLSDYNRIRALKAHNPIQLTDSEVLVVSNYGMFSEGFKRFLKNEKTLVLKQMNFRVVNQEAVAENILNTPDDPMFLYFIVPDRYTEGLSLSARGLDIEPQGEITKQFKAKYTDLFNTSFTRFGEIRGFTDEQSQMLIYGVSIFLTFLGVYIGLVFLLASAVVLALQQLVEANESVERYRMLRKIGATEGMINQTIFRQTFLYFFLPFVVAVMHSIVGVKVMNDFFEFHNRSAMSSSAAMLAFIVVIVYGGYFYTTYSGYKSIVKS</sequence>
<organism evidence="8 9">
    <name type="scientific">Paenibacillus qinlingensis</name>
    <dbReference type="NCBI Taxonomy" id="1837343"/>
    <lineage>
        <taxon>Bacteria</taxon>
        <taxon>Bacillati</taxon>
        <taxon>Bacillota</taxon>
        <taxon>Bacilli</taxon>
        <taxon>Bacillales</taxon>
        <taxon>Paenibacillaceae</taxon>
        <taxon>Paenibacillus</taxon>
    </lineage>
</organism>
<dbReference type="PANTHER" id="PTHR46795">
    <property type="entry name" value="ABC TRANSPORTER PERMEASE-RELATED-RELATED"/>
    <property type="match status" value="1"/>
</dbReference>
<protein>
    <submittedName>
        <fullName evidence="8">ABC transport system permease protein</fullName>
    </submittedName>
</protein>
<feature type="transmembrane region" description="Helical" evidence="6">
    <location>
        <begin position="599"/>
        <end position="620"/>
    </location>
</feature>
<evidence type="ECO:0000256" key="5">
    <source>
        <dbReference type="ARBA" id="ARBA00023136"/>
    </source>
</evidence>
<feature type="transmembrane region" description="Helical" evidence="6">
    <location>
        <begin position="151"/>
        <end position="175"/>
    </location>
</feature>
<feature type="transmembrane region" description="Helical" evidence="6">
    <location>
        <begin position="104"/>
        <end position="131"/>
    </location>
</feature>
<evidence type="ECO:0000256" key="2">
    <source>
        <dbReference type="ARBA" id="ARBA00022475"/>
    </source>
</evidence>
<dbReference type="PIRSF" id="PIRSF018968">
    <property type="entry name" value="ABC_permease_BceB"/>
    <property type="match status" value="1"/>
</dbReference>
<gene>
    <name evidence="8" type="ORF">J2736_001340</name>
</gene>
<reference evidence="8 9" key="1">
    <citation type="submission" date="2023-07" db="EMBL/GenBank/DDBJ databases">
        <title>Sorghum-associated microbial communities from plants grown in Nebraska, USA.</title>
        <authorList>
            <person name="Schachtman D."/>
        </authorList>
    </citation>
    <scope>NUCLEOTIDE SEQUENCE [LARGE SCALE GENOMIC DNA]</scope>
    <source>
        <strain evidence="8 9">CC258</strain>
    </source>
</reference>
<feature type="transmembrane region" description="Helical" evidence="6">
    <location>
        <begin position="289"/>
        <end position="310"/>
    </location>
</feature>
<dbReference type="Pfam" id="PF02687">
    <property type="entry name" value="FtsX"/>
    <property type="match status" value="2"/>
</dbReference>
<evidence type="ECO:0000256" key="3">
    <source>
        <dbReference type="ARBA" id="ARBA00022692"/>
    </source>
</evidence>
<comment type="subcellular location">
    <subcellularLocation>
        <location evidence="1 6">Cell membrane</location>
        <topology evidence="1 6">Multi-pass membrane protein</topology>
    </subcellularLocation>
</comment>
<feature type="transmembrane region" description="Helical" evidence="6">
    <location>
        <begin position="203"/>
        <end position="224"/>
    </location>
</feature>
<keyword evidence="2 6" id="KW-1003">Cell membrane</keyword>
<feature type="transmembrane region" description="Helical" evidence="6">
    <location>
        <begin position="632"/>
        <end position="653"/>
    </location>
</feature>
<feature type="transmembrane region" description="Helical" evidence="6">
    <location>
        <begin position="236"/>
        <end position="262"/>
    </location>
</feature>
<feature type="transmembrane region" description="Helical" evidence="6">
    <location>
        <begin position="534"/>
        <end position="564"/>
    </location>
</feature>
<dbReference type="PANTHER" id="PTHR46795:SF3">
    <property type="entry name" value="ABC TRANSPORTER PERMEASE"/>
    <property type="match status" value="1"/>
</dbReference>
<feature type="domain" description="ABC3 transporter permease C-terminal" evidence="7">
    <location>
        <begin position="63"/>
        <end position="171"/>
    </location>
</feature>
<keyword evidence="5 6" id="KW-0472">Membrane</keyword>
<evidence type="ECO:0000256" key="4">
    <source>
        <dbReference type="ARBA" id="ARBA00022989"/>
    </source>
</evidence>
<keyword evidence="3 6" id="KW-0812">Transmembrane</keyword>
<evidence type="ECO:0000313" key="9">
    <source>
        <dbReference type="Proteomes" id="UP001267290"/>
    </source>
</evidence>
<feature type="transmembrane region" description="Helical" evidence="6">
    <location>
        <begin position="57"/>
        <end position="83"/>
    </location>
</feature>
<dbReference type="RefSeq" id="WP_310224577.1">
    <property type="nucleotide sequence ID" value="NZ_JAVDSB010000001.1"/>
</dbReference>
<evidence type="ECO:0000256" key="6">
    <source>
        <dbReference type="PIRNR" id="PIRNR018968"/>
    </source>
</evidence>
<dbReference type="InterPro" id="IPR003838">
    <property type="entry name" value="ABC3_permease_C"/>
</dbReference>
<dbReference type="Proteomes" id="UP001267290">
    <property type="component" value="Unassembled WGS sequence"/>
</dbReference>
<keyword evidence="4 6" id="KW-1133">Transmembrane helix</keyword>
<name>A0ABU1NT28_9BACL</name>
<proteinExistence type="inferred from homology"/>
<evidence type="ECO:0000259" key="7">
    <source>
        <dbReference type="Pfam" id="PF02687"/>
    </source>
</evidence>
<dbReference type="InterPro" id="IPR052536">
    <property type="entry name" value="ABC-4_Integral_Memb_Prot"/>
</dbReference>
<keyword evidence="9" id="KW-1185">Reference proteome</keyword>
<comment type="caution">
    <text evidence="8">The sequence shown here is derived from an EMBL/GenBank/DDBJ whole genome shotgun (WGS) entry which is preliminary data.</text>
</comment>